<name>D3KGW4_GIAIC</name>
<reference evidence="1 2" key="1">
    <citation type="journal article" date="2007" name="Science">
        <title>Genomic minimalism in the early diverging intestinal parasite Giardia lamblia.</title>
        <authorList>
            <person name="Morrison H.G."/>
            <person name="McArthur A.G."/>
            <person name="Gillin F.D."/>
            <person name="Aley S.B."/>
            <person name="Adam R.D."/>
            <person name="Olsen G.J."/>
            <person name="Best A.A."/>
            <person name="Cande W.Z."/>
            <person name="Chen F."/>
            <person name="Cipriano M.J."/>
            <person name="Davids B.J."/>
            <person name="Dawson S.C."/>
            <person name="Elmendorf H.G."/>
            <person name="Hehl A.B."/>
            <person name="Holder M.E."/>
            <person name="Huse S.M."/>
            <person name="Kim U.U."/>
            <person name="Lasek-Nesselquist E."/>
            <person name="Manning G."/>
            <person name="Nigam A."/>
            <person name="Nixon J.E."/>
            <person name="Palm D."/>
            <person name="Passamaneck N.E."/>
            <person name="Prabhu A."/>
            <person name="Reich C.I."/>
            <person name="Reiner D.S."/>
            <person name="Samuelson J."/>
            <person name="Svard S.G."/>
            <person name="Sogin M.L."/>
        </authorList>
    </citation>
    <scope>NUCLEOTIDE SEQUENCE [LARGE SCALE GENOMIC DNA]</scope>
    <source>
        <strain evidence="1 2">WB C6</strain>
    </source>
</reference>
<protein>
    <submittedName>
        <fullName evidence="1">Uncharacterized protein</fullName>
    </submittedName>
</protein>
<dbReference type="HOGENOM" id="CLU_1339709_0_0_1"/>
<dbReference type="VEuPathDB" id="GiardiaDB:GL50803_3847"/>
<evidence type="ECO:0000313" key="1">
    <source>
        <dbReference type="EMBL" id="KAE8305217.1"/>
    </source>
</evidence>
<accession>D3KGW4</accession>
<dbReference type="EMBL" id="AACB03000001">
    <property type="protein sequence ID" value="KAE8305217.1"/>
    <property type="molecule type" value="Genomic_DNA"/>
</dbReference>
<organism evidence="1 2">
    <name type="scientific">Giardia intestinalis (strain ATCC 50803 / WB clone C6)</name>
    <name type="common">Giardia lamblia</name>
    <dbReference type="NCBI Taxonomy" id="184922"/>
    <lineage>
        <taxon>Eukaryota</taxon>
        <taxon>Metamonada</taxon>
        <taxon>Diplomonadida</taxon>
        <taxon>Hexamitidae</taxon>
        <taxon>Giardiinae</taxon>
        <taxon>Giardia</taxon>
    </lineage>
</organism>
<evidence type="ECO:0000313" key="2">
    <source>
        <dbReference type="Proteomes" id="UP000001548"/>
    </source>
</evidence>
<dbReference type="Proteomes" id="UP000001548">
    <property type="component" value="Unassembled WGS sequence"/>
</dbReference>
<comment type="caution">
    <text evidence="1">The sequence shown here is derived from an EMBL/GenBank/DDBJ whole genome shotgun (WGS) entry which is preliminary data.</text>
</comment>
<gene>
    <name evidence="1" type="ORF">GL50803_003847</name>
</gene>
<keyword evidence="2" id="KW-1185">Reference proteome</keyword>
<sequence>MIIGLLPEETMNETLVLTRALSDEVVCMRSLALGSSVHMVTHPLTPDSPTRRTGHTITPLVVSPDKGACADSIVCQKTFLVAMCWSRSRRHYHFDASRVDRFVKTLSVFYSYNRDPSHLQRFYLCARSPGNQNRDLAGVTRPAAIWYDSKGGPRIDGGCFPASPRCTAGGDLNVDECPVGEVMAHREAPGLPTRIGEIQDCSVRW</sequence>
<proteinExistence type="predicted"/>
<dbReference type="AlphaFoldDB" id="D3KGW4"/>